<dbReference type="EMBL" id="QAOT01000032">
    <property type="protein sequence ID" value="PTR09696.1"/>
    <property type="molecule type" value="Genomic_DNA"/>
</dbReference>
<proteinExistence type="predicted"/>
<organism evidence="1 2">
    <name type="scientific">Cereibacter azotoformans</name>
    <dbReference type="NCBI Taxonomy" id="43057"/>
    <lineage>
        <taxon>Bacteria</taxon>
        <taxon>Pseudomonadati</taxon>
        <taxon>Pseudomonadota</taxon>
        <taxon>Alphaproteobacteria</taxon>
        <taxon>Rhodobacterales</taxon>
        <taxon>Paracoccaceae</taxon>
        <taxon>Cereibacter</taxon>
    </lineage>
</organism>
<comment type="caution">
    <text evidence="1">The sequence shown here is derived from an EMBL/GenBank/DDBJ whole genome shotgun (WGS) entry which is preliminary data.</text>
</comment>
<dbReference type="Proteomes" id="UP000244060">
    <property type="component" value="Unassembled WGS sequence"/>
</dbReference>
<gene>
    <name evidence="1" type="ORF">C8J28_13220</name>
</gene>
<name>A0A2T5JQ01_9RHOB</name>
<reference evidence="1 2" key="1">
    <citation type="submission" date="2018-04" db="EMBL/GenBank/DDBJ databases">
        <title>Genomic Encyclopedia of Type Strains, Phase III (KMG-III): the genomes of soil and plant-associated and newly described type strains.</title>
        <authorList>
            <person name="Whitman W."/>
        </authorList>
    </citation>
    <scope>NUCLEOTIDE SEQUENCE [LARGE SCALE GENOMIC DNA]</scope>
    <source>
        <strain evidence="1 2">KA25</strain>
    </source>
</reference>
<accession>A0A2T5JQ01</accession>
<evidence type="ECO:0000313" key="2">
    <source>
        <dbReference type="Proteomes" id="UP000244060"/>
    </source>
</evidence>
<evidence type="ECO:0000313" key="1">
    <source>
        <dbReference type="EMBL" id="PTR09696.1"/>
    </source>
</evidence>
<protein>
    <submittedName>
        <fullName evidence="1">Uncharacterized protein</fullName>
    </submittedName>
</protein>
<keyword evidence="2" id="KW-1185">Reference proteome</keyword>
<sequence length="65" mass="6673">MGAGFSFSFFLIYPNDVTKPEGVFQSSIEGISAQGCVRLPRAAVASGEGISYEALTAGEGGKIGE</sequence>
<dbReference type="AlphaFoldDB" id="A0A2T5JQ01"/>